<evidence type="ECO:0000256" key="1">
    <source>
        <dbReference type="SAM" id="MobiDB-lite"/>
    </source>
</evidence>
<protein>
    <submittedName>
        <fullName evidence="2">Uncharacterized protein</fullName>
    </submittedName>
</protein>
<dbReference type="InterPro" id="IPR011989">
    <property type="entry name" value="ARM-like"/>
</dbReference>
<feature type="region of interest" description="Disordered" evidence="1">
    <location>
        <begin position="1237"/>
        <end position="1260"/>
    </location>
</feature>
<dbReference type="HOGENOM" id="CLU_255722_0_0_1"/>
<proteinExistence type="predicted"/>
<feature type="region of interest" description="Disordered" evidence="1">
    <location>
        <begin position="1"/>
        <end position="73"/>
    </location>
</feature>
<accession>A0A0C3C057</accession>
<name>A0A0C3C057_HEBCY</name>
<evidence type="ECO:0000313" key="2">
    <source>
        <dbReference type="EMBL" id="KIM42250.1"/>
    </source>
</evidence>
<dbReference type="Proteomes" id="UP000053424">
    <property type="component" value="Unassembled WGS sequence"/>
</dbReference>
<organism evidence="2 3">
    <name type="scientific">Hebeloma cylindrosporum</name>
    <dbReference type="NCBI Taxonomy" id="76867"/>
    <lineage>
        <taxon>Eukaryota</taxon>
        <taxon>Fungi</taxon>
        <taxon>Dikarya</taxon>
        <taxon>Basidiomycota</taxon>
        <taxon>Agaricomycotina</taxon>
        <taxon>Agaricomycetes</taxon>
        <taxon>Agaricomycetidae</taxon>
        <taxon>Agaricales</taxon>
        <taxon>Agaricineae</taxon>
        <taxon>Hymenogastraceae</taxon>
        <taxon>Hebeloma</taxon>
    </lineage>
</organism>
<evidence type="ECO:0000313" key="3">
    <source>
        <dbReference type="Proteomes" id="UP000053424"/>
    </source>
</evidence>
<sequence>MSEIPATSLPQTFPSVGEQHGVDSNELVDTTTDADQVDDDDNESDDNESDASDPLTDVDSAAAEDADTAPEEPYIAVELKDIPAILNNLESELDDTWNESHKGCSYNPRRNASLEHLGVVTGLPLDLGNTRKAALTYIPDLVPFLANGNVLVRQHVLTLLELLAEDEPSSHELILQCAKSMYEPMRKFEPQTDIDELKLIALIESFENAYIYSREHTRKIFVQAFAFDVTLASMLVEKHHKVRLAAQSCLTQIVEYIDEVNENVPDEDDRGMVLVYMALAYFQQMADENKEVAEAAAQFLVSDNETISQLVLAHVVDKPDVTVPLVLQLARKAANTVGAPCEFALIKFLENEDANKAVVEGFRKVWQDEDVLSQTKFGVLSGLIDSFTLIREAALKGGLCEFIIKASKEEKTAIKAMTLFDRVMDGDQSVGVALLRIEGGVDNFLDILEGPTSEARCLAAAVLARTLDSYVDSESQRPLATAALSNDNSYPRVLAALHSADPKTVNAAAKLLAEILAGEDGSKSWSYEEESGAPPPGCPLKDRTVTPDLAAYTISLLKKPDAADGALALLCQFCWGYQRGFDIVKKAFEAVVPDADVFFFAALDGEFEGRHTGRQRRVVADAAVKAGGLDRATVLLEKEHATPEARQAAVEGYRTMLCADSVDAAMGRANPKLPGILATLFAEGSLRSLKAVNFMIRLVSAEDFTKSIPSWTDFATPETVEQLTFESPDPEGLTEEEFSRLDKESAKLLAEILAGEDGSKSWSYEEESGAPPPGCPLKDRTVTPDLAAYTISLLKKPDAADGALALLCQFCWGYQRGFDIVKKAFEAVVPDADVFFFAALDGEFEGRHTGRQRRVVADAAVKAGGLDRATVLLEKEHATPEARQAAVEGYRTMLCADSVDAAMGRANPKLPGILATLFAEGSLRSLKAVNFMIRLVSAEDFTKSIPSWTDFATPETVEQLTFESPDPEGLTEEEFSRLDKECDEKTRKAEKECDTILSFVSEIITNVIPLLVPYSGQLLGPLLHRTDAGDQNSDLLKALGELATAAEADGHIGDAIVPSIKELMAKDPPPSLSNCHTWIMFGSGLATGLFLGGVLDRLFKVYDMAEDDDRFYYTDFHMPLQVIEALIGKLNNEDHVRAVQKAFWENKKAVDRALGYMRNKEEFYAAWQVSGELYAFANGYPEGIARLESENIYPNLLDVFDDAELGRPSDVGPLIGQLCHVDVEKLTDLLRSHVAGLKPPAEDSSAKEQPVSVKKKAKKGKKAKKFEPRIILTQVLERFASLVNTTPQARKALFDAQALDVAKDALSTGDDEARTYVFKVLQGFVDVPEKLYVDAVVSFLPELAMAYKNEREPLAANLELLRVLMVENLPRLIEADVHRSLVKALTDSPTGAGDMGLLINTVMDIAKADPNDGVKLLAGLFREALEAEDAFAQESNWGNSHALRRLVDEGELGANVVLEAGGLEYASRLLGSEDLQHVVKGGALSATIARSKFLQVQNKLQELGIPKAVEEGHERCLEASKKTFDAEHDGDEDEFKDKIMTRQKWSKILSAALPIIKGEIVEDYEEDFFL</sequence>
<dbReference type="EMBL" id="KN831778">
    <property type="protein sequence ID" value="KIM42250.1"/>
    <property type="molecule type" value="Genomic_DNA"/>
</dbReference>
<reference evidence="2 3" key="1">
    <citation type="submission" date="2014-04" db="EMBL/GenBank/DDBJ databases">
        <authorList>
            <consortium name="DOE Joint Genome Institute"/>
            <person name="Kuo A."/>
            <person name="Gay G."/>
            <person name="Dore J."/>
            <person name="Kohler A."/>
            <person name="Nagy L.G."/>
            <person name="Floudas D."/>
            <person name="Copeland A."/>
            <person name="Barry K.W."/>
            <person name="Cichocki N."/>
            <person name="Veneault-Fourrey C."/>
            <person name="LaButti K."/>
            <person name="Lindquist E.A."/>
            <person name="Lipzen A."/>
            <person name="Lundell T."/>
            <person name="Morin E."/>
            <person name="Murat C."/>
            <person name="Sun H."/>
            <person name="Tunlid A."/>
            <person name="Henrissat B."/>
            <person name="Grigoriev I.V."/>
            <person name="Hibbett D.S."/>
            <person name="Martin F."/>
            <person name="Nordberg H.P."/>
            <person name="Cantor M.N."/>
            <person name="Hua S.X."/>
        </authorList>
    </citation>
    <scope>NUCLEOTIDE SEQUENCE [LARGE SCALE GENOMIC DNA]</scope>
    <source>
        <strain evidence="3">h7</strain>
    </source>
</reference>
<dbReference type="SUPFAM" id="SSF48371">
    <property type="entry name" value="ARM repeat"/>
    <property type="match status" value="1"/>
</dbReference>
<feature type="compositionally biased region" description="Acidic residues" evidence="1">
    <location>
        <begin position="35"/>
        <end position="51"/>
    </location>
</feature>
<keyword evidence="3" id="KW-1185">Reference proteome</keyword>
<dbReference type="InterPro" id="IPR016024">
    <property type="entry name" value="ARM-type_fold"/>
</dbReference>
<feature type="region of interest" description="Disordered" evidence="1">
    <location>
        <begin position="759"/>
        <end position="778"/>
    </location>
</feature>
<gene>
    <name evidence="2" type="ORF">M413DRAFT_10443</name>
</gene>
<reference evidence="3" key="2">
    <citation type="submission" date="2015-01" db="EMBL/GenBank/DDBJ databases">
        <title>Evolutionary Origins and Diversification of the Mycorrhizal Mutualists.</title>
        <authorList>
            <consortium name="DOE Joint Genome Institute"/>
            <consortium name="Mycorrhizal Genomics Consortium"/>
            <person name="Kohler A."/>
            <person name="Kuo A."/>
            <person name="Nagy L.G."/>
            <person name="Floudas D."/>
            <person name="Copeland A."/>
            <person name="Barry K.W."/>
            <person name="Cichocki N."/>
            <person name="Veneault-Fourrey C."/>
            <person name="LaButti K."/>
            <person name="Lindquist E.A."/>
            <person name="Lipzen A."/>
            <person name="Lundell T."/>
            <person name="Morin E."/>
            <person name="Murat C."/>
            <person name="Riley R."/>
            <person name="Ohm R."/>
            <person name="Sun H."/>
            <person name="Tunlid A."/>
            <person name="Henrissat B."/>
            <person name="Grigoriev I.V."/>
            <person name="Hibbett D.S."/>
            <person name="Martin F."/>
        </authorList>
    </citation>
    <scope>NUCLEOTIDE SEQUENCE [LARGE SCALE GENOMIC DNA]</scope>
    <source>
        <strain evidence="3">h7</strain>
    </source>
</reference>
<dbReference type="Gene3D" id="1.25.10.10">
    <property type="entry name" value="Leucine-rich Repeat Variant"/>
    <property type="match status" value="1"/>
</dbReference>
<dbReference type="OrthoDB" id="2960366at2759"/>